<feature type="region of interest" description="Disordered" evidence="1">
    <location>
        <begin position="60"/>
        <end position="97"/>
    </location>
</feature>
<sequence>MAPPLGASSFWRALIPSQKLMAGIVIGWVTMFLVGAHLSDGLTSGREQLGRTRTFEEATTRGLGQLQKEGGGGQQGRKLRSGETGGAGAQVEDPWAPERRETERLLWNATILVGMAAFRDPECQDSVWLALANAANIDRVSIAVYQQNAPDDPDCLQWAKLMCPPQDAVAIGKTPEEERRRRPSFAAGPADLTRVCAALPRVRVQRVDAFKDGQGPTVGRYHMQQMLQDEDFFFQVDSHSHFIYGWDVEIMRNWRLTGNPNAVITTYPVPHDRIPGWLKHPPIPRPPSSLPYPRVVVDSVTGFEYLRVKRELPSVPGFELEYLPSMVPIICHVSFTNMAGNMPRMEAAGYLRIQQGQPIRTPFWAAGLAFSTAAAVREVPYDRYTPYLFDGEEISTAARLWTHGYDFYAPITDTVFHVYESAYKRNKYWEIDWQERSAIQMRSSRRVAHILGFNVSNDFDDTELDRYSLGTNRSIQDYWRFASINMTALTSENLCLELERGLFPEEQQRPRGYQDYQSIPSHPRPPPAEEPGVTRRRLQQEEGQRRSGSRHEHEGGGSGAEIKGEANLFGKSPPVLRRHVLSAEAA</sequence>
<dbReference type="OMA" id="FRKWESI"/>
<keyword evidence="3" id="KW-1185">Reference proteome</keyword>
<dbReference type="PANTHER" id="PTHR34496:SF6">
    <property type="entry name" value="GLYCOSYLTRANSFERASE 2-LIKE DOMAIN-CONTAINING PROTEIN"/>
    <property type="match status" value="1"/>
</dbReference>
<proteinExistence type="predicted"/>
<dbReference type="AlphaFoldDB" id="A0A1Y1HUP4"/>
<protein>
    <submittedName>
        <fullName evidence="2">Uncharacterized protein</fullName>
    </submittedName>
</protein>
<name>A0A1Y1HUP4_KLENI</name>
<gene>
    <name evidence="2" type="ORF">KFL_000650320</name>
</gene>
<dbReference type="Proteomes" id="UP000054558">
    <property type="component" value="Unassembled WGS sequence"/>
</dbReference>
<evidence type="ECO:0000313" key="3">
    <source>
        <dbReference type="Proteomes" id="UP000054558"/>
    </source>
</evidence>
<dbReference type="PANTHER" id="PTHR34496">
    <property type="entry name" value="GLCNAC TRANSFERASE-RELATED"/>
    <property type="match status" value="1"/>
</dbReference>
<dbReference type="Pfam" id="PF11397">
    <property type="entry name" value="GlcNAc"/>
    <property type="match status" value="2"/>
</dbReference>
<dbReference type="GO" id="GO:0004653">
    <property type="term" value="F:polypeptide N-acetylgalactosaminyltransferase activity"/>
    <property type="evidence" value="ECO:0000318"/>
    <property type="project" value="GO_Central"/>
</dbReference>
<evidence type="ECO:0000256" key="1">
    <source>
        <dbReference type="SAM" id="MobiDB-lite"/>
    </source>
</evidence>
<reference evidence="2 3" key="1">
    <citation type="journal article" date="2014" name="Nat. Commun.">
        <title>Klebsormidium flaccidum genome reveals primary factors for plant terrestrial adaptation.</title>
        <authorList>
            <person name="Hori K."/>
            <person name="Maruyama F."/>
            <person name="Fujisawa T."/>
            <person name="Togashi T."/>
            <person name="Yamamoto N."/>
            <person name="Seo M."/>
            <person name="Sato S."/>
            <person name="Yamada T."/>
            <person name="Mori H."/>
            <person name="Tajima N."/>
            <person name="Moriyama T."/>
            <person name="Ikeuchi M."/>
            <person name="Watanabe M."/>
            <person name="Wada H."/>
            <person name="Kobayashi K."/>
            <person name="Saito M."/>
            <person name="Masuda T."/>
            <person name="Sasaki-Sekimoto Y."/>
            <person name="Mashiguchi K."/>
            <person name="Awai K."/>
            <person name="Shimojima M."/>
            <person name="Masuda S."/>
            <person name="Iwai M."/>
            <person name="Nobusawa T."/>
            <person name="Narise T."/>
            <person name="Kondo S."/>
            <person name="Saito H."/>
            <person name="Sato R."/>
            <person name="Murakawa M."/>
            <person name="Ihara Y."/>
            <person name="Oshima-Yamada Y."/>
            <person name="Ohtaka K."/>
            <person name="Satoh M."/>
            <person name="Sonobe K."/>
            <person name="Ishii M."/>
            <person name="Ohtani R."/>
            <person name="Kanamori-Sato M."/>
            <person name="Honoki R."/>
            <person name="Miyazaki D."/>
            <person name="Mochizuki H."/>
            <person name="Umetsu J."/>
            <person name="Higashi K."/>
            <person name="Shibata D."/>
            <person name="Kamiya Y."/>
            <person name="Sato N."/>
            <person name="Nakamura Y."/>
            <person name="Tabata S."/>
            <person name="Ida S."/>
            <person name="Kurokawa K."/>
            <person name="Ohta H."/>
        </authorList>
    </citation>
    <scope>NUCLEOTIDE SEQUENCE [LARGE SCALE GENOMIC DNA]</scope>
    <source>
        <strain evidence="2 3">NIES-2285</strain>
    </source>
</reference>
<dbReference type="EMBL" id="DF237014">
    <property type="protein sequence ID" value="GAQ80899.1"/>
    <property type="molecule type" value="Genomic_DNA"/>
</dbReference>
<evidence type="ECO:0000313" key="2">
    <source>
        <dbReference type="EMBL" id="GAQ80899.1"/>
    </source>
</evidence>
<feature type="region of interest" description="Disordered" evidence="1">
    <location>
        <begin position="506"/>
        <end position="586"/>
    </location>
</feature>
<organism evidence="2 3">
    <name type="scientific">Klebsormidium nitens</name>
    <name type="common">Green alga</name>
    <name type="synonym">Ulothrix nitens</name>
    <dbReference type="NCBI Taxonomy" id="105231"/>
    <lineage>
        <taxon>Eukaryota</taxon>
        <taxon>Viridiplantae</taxon>
        <taxon>Streptophyta</taxon>
        <taxon>Klebsormidiophyceae</taxon>
        <taxon>Klebsormidiales</taxon>
        <taxon>Klebsormidiaceae</taxon>
        <taxon>Klebsormidium</taxon>
    </lineage>
</organism>
<dbReference type="InterPro" id="IPR021067">
    <property type="entry name" value="Glycosyltransferase"/>
</dbReference>
<accession>A0A1Y1HUP4</accession>
<dbReference type="GO" id="GO:0098609">
    <property type="term" value="P:cell-cell adhesion"/>
    <property type="evidence" value="ECO:0000318"/>
    <property type="project" value="GO_Central"/>
</dbReference>
<dbReference type="STRING" id="105231.A0A1Y1HUP4"/>
<feature type="compositionally biased region" description="Basic and acidic residues" evidence="1">
    <location>
        <begin position="538"/>
        <end position="555"/>
    </location>
</feature>
<dbReference type="GO" id="GO:0006493">
    <property type="term" value="P:protein O-linked glycosylation"/>
    <property type="evidence" value="ECO:0000318"/>
    <property type="project" value="GO_Central"/>
</dbReference>
<dbReference type="OrthoDB" id="76265at2759"/>